<protein>
    <submittedName>
        <fullName evidence="11">Cytochrome c oxidase subunit II</fullName>
    </submittedName>
</protein>
<comment type="caution">
    <text evidence="11">The sequence shown here is derived from an EMBL/GenBank/DDBJ whole genome shotgun (WGS) entry which is preliminary data.</text>
</comment>
<evidence type="ECO:0000256" key="3">
    <source>
        <dbReference type="ARBA" id="ARBA00022448"/>
    </source>
</evidence>
<dbReference type="PROSITE" id="PS00078">
    <property type="entry name" value="COX2"/>
    <property type="match status" value="1"/>
</dbReference>
<keyword evidence="4" id="KW-0479">Metal-binding</keyword>
<comment type="subcellular location">
    <subcellularLocation>
        <location evidence="1">Membrane</location>
    </subcellularLocation>
</comment>
<dbReference type="SUPFAM" id="SSF49503">
    <property type="entry name" value="Cupredoxins"/>
    <property type="match status" value="1"/>
</dbReference>
<evidence type="ECO:0000256" key="9">
    <source>
        <dbReference type="SAM" id="Phobius"/>
    </source>
</evidence>
<evidence type="ECO:0000313" key="11">
    <source>
        <dbReference type="EMBL" id="TBN52724.1"/>
    </source>
</evidence>
<accession>A0ABY1YNN8</accession>
<dbReference type="PANTHER" id="PTHR22888:SF9">
    <property type="entry name" value="CYTOCHROME C OXIDASE SUBUNIT 2"/>
    <property type="match status" value="1"/>
</dbReference>
<dbReference type="InterPro" id="IPR001505">
    <property type="entry name" value="Copper_CuA"/>
</dbReference>
<dbReference type="Gene3D" id="2.60.40.420">
    <property type="entry name" value="Cupredoxins - blue copper proteins"/>
    <property type="match status" value="1"/>
</dbReference>
<evidence type="ECO:0000256" key="1">
    <source>
        <dbReference type="ARBA" id="ARBA00004370"/>
    </source>
</evidence>
<comment type="similarity">
    <text evidence="2">Belongs to the cytochrome c oxidase subunit 2 family.</text>
</comment>
<feature type="transmembrane region" description="Helical" evidence="9">
    <location>
        <begin position="87"/>
        <end position="112"/>
    </location>
</feature>
<dbReference type="InterPro" id="IPR045187">
    <property type="entry name" value="CcO_II"/>
</dbReference>
<dbReference type="InterPro" id="IPR008972">
    <property type="entry name" value="Cupredoxin"/>
</dbReference>
<reference evidence="11 12" key="1">
    <citation type="submission" date="2019-02" db="EMBL/GenBank/DDBJ databases">
        <authorList>
            <person name="Zhang G."/>
        </authorList>
    </citation>
    <scope>NUCLEOTIDE SEQUENCE [LARGE SCALE GENOMIC DNA]</scope>
    <source>
        <strain evidence="11 12">CMB17</strain>
    </source>
</reference>
<comment type="catalytic activity">
    <reaction evidence="8">
        <text>4 Fe(II)-[cytochrome c] + O2 + 8 H(+)(in) = 4 Fe(III)-[cytochrome c] + 2 H2O + 4 H(+)(out)</text>
        <dbReference type="Rhea" id="RHEA:11436"/>
        <dbReference type="Rhea" id="RHEA-COMP:10350"/>
        <dbReference type="Rhea" id="RHEA-COMP:14399"/>
        <dbReference type="ChEBI" id="CHEBI:15377"/>
        <dbReference type="ChEBI" id="CHEBI:15378"/>
        <dbReference type="ChEBI" id="CHEBI:15379"/>
        <dbReference type="ChEBI" id="CHEBI:29033"/>
        <dbReference type="ChEBI" id="CHEBI:29034"/>
        <dbReference type="EC" id="7.1.1.9"/>
    </reaction>
</comment>
<dbReference type="InterPro" id="IPR002429">
    <property type="entry name" value="CcO_II-like_C"/>
</dbReference>
<evidence type="ECO:0000313" key="12">
    <source>
        <dbReference type="Proteomes" id="UP000292859"/>
    </source>
</evidence>
<sequence>MKRVPGHGHGGFGGLGLNLGNDRIGVLVVVLDLGRAVCLGVRGLLGHGASVPCSRRLGLLGFPFLAGCDGQLSVLDPAGPAAQGIATLWWWMFWGAAVILAAMVTLFLWLWLRPDAGRSVPARWWLVGGGLAFPLPVVIALTAAALWWGDAAARRSAPLRIEAEARMWEWRFRYPGTAMADSIGQLHLPAGRDVEIVVTSRDVIHSFWIPRLGGKIDAIPGHVNRIVLRADEPGVYGGVCSEYCGLGHAGMTFSATAHADWPQETP</sequence>
<feature type="domain" description="Cytochrome oxidase subunit II copper A binding" evidence="10">
    <location>
        <begin position="156"/>
        <end position="266"/>
    </location>
</feature>
<keyword evidence="7 9" id="KW-0472">Membrane</keyword>
<evidence type="ECO:0000256" key="2">
    <source>
        <dbReference type="ARBA" id="ARBA00007866"/>
    </source>
</evidence>
<organism evidence="11 12">
    <name type="scientific">Paracoccus sediminis</name>
    <dbReference type="NCBI Taxonomy" id="1214787"/>
    <lineage>
        <taxon>Bacteria</taxon>
        <taxon>Pseudomonadati</taxon>
        <taxon>Pseudomonadota</taxon>
        <taxon>Alphaproteobacteria</taxon>
        <taxon>Rhodobacterales</taxon>
        <taxon>Paracoccaceae</taxon>
        <taxon>Paracoccus</taxon>
    </lineage>
</organism>
<keyword evidence="3" id="KW-0813">Transport</keyword>
<gene>
    <name evidence="11" type="ORF">EYF88_00505</name>
</gene>
<keyword evidence="9" id="KW-0812">Transmembrane</keyword>
<keyword evidence="9" id="KW-1133">Transmembrane helix</keyword>
<keyword evidence="6" id="KW-0186">Copper</keyword>
<dbReference type="Pfam" id="PF00116">
    <property type="entry name" value="COX2"/>
    <property type="match status" value="1"/>
</dbReference>
<evidence type="ECO:0000256" key="4">
    <source>
        <dbReference type="ARBA" id="ARBA00022723"/>
    </source>
</evidence>
<evidence type="ECO:0000256" key="5">
    <source>
        <dbReference type="ARBA" id="ARBA00022982"/>
    </source>
</evidence>
<name>A0ABY1YNN8_9RHOB</name>
<evidence type="ECO:0000259" key="10">
    <source>
        <dbReference type="PROSITE" id="PS50857"/>
    </source>
</evidence>
<feature type="transmembrane region" description="Helical" evidence="9">
    <location>
        <begin position="57"/>
        <end position="75"/>
    </location>
</feature>
<feature type="transmembrane region" description="Helical" evidence="9">
    <location>
        <begin position="124"/>
        <end position="148"/>
    </location>
</feature>
<proteinExistence type="inferred from homology"/>
<evidence type="ECO:0000256" key="7">
    <source>
        <dbReference type="ARBA" id="ARBA00023136"/>
    </source>
</evidence>
<dbReference type="PROSITE" id="PS50857">
    <property type="entry name" value="COX2_CUA"/>
    <property type="match status" value="1"/>
</dbReference>
<dbReference type="Proteomes" id="UP000292859">
    <property type="component" value="Unassembled WGS sequence"/>
</dbReference>
<keyword evidence="5" id="KW-0249">Electron transport</keyword>
<evidence type="ECO:0000256" key="6">
    <source>
        <dbReference type="ARBA" id="ARBA00023008"/>
    </source>
</evidence>
<dbReference type="EMBL" id="SIRL01000001">
    <property type="protein sequence ID" value="TBN52724.1"/>
    <property type="molecule type" value="Genomic_DNA"/>
</dbReference>
<evidence type="ECO:0000256" key="8">
    <source>
        <dbReference type="ARBA" id="ARBA00047816"/>
    </source>
</evidence>
<keyword evidence="12" id="KW-1185">Reference proteome</keyword>
<feature type="transmembrane region" description="Helical" evidence="9">
    <location>
        <begin position="24"/>
        <end position="45"/>
    </location>
</feature>
<dbReference type="PANTHER" id="PTHR22888">
    <property type="entry name" value="CYTOCHROME C OXIDASE, SUBUNIT II"/>
    <property type="match status" value="1"/>
</dbReference>